<keyword evidence="8" id="KW-0732">Signal</keyword>
<evidence type="ECO:0000256" key="4">
    <source>
        <dbReference type="ARBA" id="ARBA00022452"/>
    </source>
</evidence>
<reference evidence="9" key="2">
    <citation type="journal article" date="2021" name="PeerJ">
        <title>Extensive microbial diversity within the chicken gut microbiome revealed by metagenomics and culture.</title>
        <authorList>
            <person name="Gilroy R."/>
            <person name="Ravi A."/>
            <person name="Getino M."/>
            <person name="Pursley I."/>
            <person name="Horton D.L."/>
            <person name="Alikhan N.F."/>
            <person name="Baker D."/>
            <person name="Gharbi K."/>
            <person name="Hall N."/>
            <person name="Watson M."/>
            <person name="Adriaenssens E.M."/>
            <person name="Foster-Nyarko E."/>
            <person name="Jarju S."/>
            <person name="Secka A."/>
            <person name="Antonio M."/>
            <person name="Oren A."/>
            <person name="Chaudhuri R.R."/>
            <person name="La Ragione R."/>
            <person name="Hildebrand F."/>
            <person name="Pallen M.J."/>
        </authorList>
    </citation>
    <scope>NUCLEOTIDE SEQUENCE</scope>
    <source>
        <strain evidence="9">B1-20833</strain>
    </source>
</reference>
<dbReference type="Gene3D" id="1.20.1600.10">
    <property type="entry name" value="Outer membrane efflux proteins (OEP)"/>
    <property type="match status" value="1"/>
</dbReference>
<evidence type="ECO:0000313" key="9">
    <source>
        <dbReference type="EMBL" id="MBO8452236.1"/>
    </source>
</evidence>
<dbReference type="PANTHER" id="PTHR30026:SF20">
    <property type="entry name" value="OUTER MEMBRANE PROTEIN TOLC"/>
    <property type="match status" value="1"/>
</dbReference>
<feature type="chain" id="PRO_5039140879" evidence="8">
    <location>
        <begin position="20"/>
        <end position="426"/>
    </location>
</feature>
<dbReference type="Proteomes" id="UP000823661">
    <property type="component" value="Unassembled WGS sequence"/>
</dbReference>
<evidence type="ECO:0000256" key="2">
    <source>
        <dbReference type="ARBA" id="ARBA00007613"/>
    </source>
</evidence>
<evidence type="ECO:0000256" key="8">
    <source>
        <dbReference type="SAM" id="SignalP"/>
    </source>
</evidence>
<dbReference type="Pfam" id="PF02321">
    <property type="entry name" value="OEP"/>
    <property type="match status" value="1"/>
</dbReference>
<evidence type="ECO:0000256" key="5">
    <source>
        <dbReference type="ARBA" id="ARBA00022692"/>
    </source>
</evidence>
<keyword evidence="7" id="KW-0998">Cell outer membrane</keyword>
<dbReference type="AlphaFoldDB" id="A0A9D9HHS3"/>
<dbReference type="GO" id="GO:0009279">
    <property type="term" value="C:cell outer membrane"/>
    <property type="evidence" value="ECO:0007669"/>
    <property type="project" value="UniProtKB-SubCell"/>
</dbReference>
<keyword evidence="4" id="KW-1134">Transmembrane beta strand</keyword>
<organism evidence="9 10">
    <name type="scientific">Candidatus Cryptobacteroides intestinavium</name>
    <dbReference type="NCBI Taxonomy" id="2840766"/>
    <lineage>
        <taxon>Bacteria</taxon>
        <taxon>Pseudomonadati</taxon>
        <taxon>Bacteroidota</taxon>
        <taxon>Bacteroidia</taxon>
        <taxon>Bacteroidales</taxon>
        <taxon>Candidatus Cryptobacteroides</taxon>
    </lineage>
</organism>
<dbReference type="EMBL" id="JADIMI010000050">
    <property type="protein sequence ID" value="MBO8452236.1"/>
    <property type="molecule type" value="Genomic_DNA"/>
</dbReference>
<dbReference type="SUPFAM" id="SSF56954">
    <property type="entry name" value="Outer membrane efflux proteins (OEP)"/>
    <property type="match status" value="1"/>
</dbReference>
<name>A0A9D9HHS3_9BACT</name>
<evidence type="ECO:0000256" key="6">
    <source>
        <dbReference type="ARBA" id="ARBA00023136"/>
    </source>
</evidence>
<accession>A0A9D9HHS3</accession>
<dbReference type="GO" id="GO:1990281">
    <property type="term" value="C:efflux pump complex"/>
    <property type="evidence" value="ECO:0007669"/>
    <property type="project" value="TreeGrafter"/>
</dbReference>
<evidence type="ECO:0000256" key="7">
    <source>
        <dbReference type="ARBA" id="ARBA00023237"/>
    </source>
</evidence>
<keyword evidence="3" id="KW-0813">Transport</keyword>
<reference evidence="9" key="1">
    <citation type="submission" date="2020-10" db="EMBL/GenBank/DDBJ databases">
        <authorList>
            <person name="Gilroy R."/>
        </authorList>
    </citation>
    <scope>NUCLEOTIDE SEQUENCE</scope>
    <source>
        <strain evidence="9">B1-20833</strain>
    </source>
</reference>
<keyword evidence="5" id="KW-0812">Transmembrane</keyword>
<dbReference type="GO" id="GO:0015288">
    <property type="term" value="F:porin activity"/>
    <property type="evidence" value="ECO:0007669"/>
    <property type="project" value="TreeGrafter"/>
</dbReference>
<sequence>MKRIIIVAALAMSALQLPAISIEDCYRMVRENYPLIHQYGLTEMMSRYSFENAAMGYVPRISLSAQASYQSDAVAFPEEFNSLLKMAGIEMEGMPKDLYKVQLEISQTLWDGGYAKARREAIKAEQEVSKLTLDKDMDALKTRVNQMYFGILVMEANLKANSYMDTLMTSNMRVVESAVKNGTATQSDVDRIKVEILSLRQRKVQLESTIRTYKDMLAIMIGRKIEDDEVFEKPRLQLVDLSRNRRTELMLFDAQIRQIESQKKMLDVAVMPKFALFAQGWYGRPGLNMFNDMMYDRLTWNGMAGITMKWDITGFYTRKNDRRKIELSQKSVAAQRDAFIWNTDIQQTQIQNEIDRMYRLKESDAEIVRLRTAVREASESKYRNGVITLNDLLRDITEENSAVVSGSLHELEMLKNIYDLKVVLNQ</sequence>
<dbReference type="GO" id="GO:0015562">
    <property type="term" value="F:efflux transmembrane transporter activity"/>
    <property type="evidence" value="ECO:0007669"/>
    <property type="project" value="InterPro"/>
</dbReference>
<comment type="subcellular location">
    <subcellularLocation>
        <location evidence="1">Cell outer membrane</location>
    </subcellularLocation>
</comment>
<feature type="signal peptide" evidence="8">
    <location>
        <begin position="1"/>
        <end position="19"/>
    </location>
</feature>
<protein>
    <submittedName>
        <fullName evidence="9">TolC family protein</fullName>
    </submittedName>
</protein>
<proteinExistence type="inferred from homology"/>
<keyword evidence="6" id="KW-0472">Membrane</keyword>
<evidence type="ECO:0000256" key="3">
    <source>
        <dbReference type="ARBA" id="ARBA00022448"/>
    </source>
</evidence>
<dbReference type="PANTHER" id="PTHR30026">
    <property type="entry name" value="OUTER MEMBRANE PROTEIN TOLC"/>
    <property type="match status" value="1"/>
</dbReference>
<dbReference type="InterPro" id="IPR003423">
    <property type="entry name" value="OMP_efflux"/>
</dbReference>
<comment type="caution">
    <text evidence="9">The sequence shown here is derived from an EMBL/GenBank/DDBJ whole genome shotgun (WGS) entry which is preliminary data.</text>
</comment>
<evidence type="ECO:0000256" key="1">
    <source>
        <dbReference type="ARBA" id="ARBA00004442"/>
    </source>
</evidence>
<comment type="similarity">
    <text evidence="2">Belongs to the outer membrane factor (OMF) (TC 1.B.17) family.</text>
</comment>
<evidence type="ECO:0000313" key="10">
    <source>
        <dbReference type="Proteomes" id="UP000823661"/>
    </source>
</evidence>
<dbReference type="InterPro" id="IPR051906">
    <property type="entry name" value="TolC-like"/>
</dbReference>
<gene>
    <name evidence="9" type="ORF">IAC06_05065</name>
</gene>